<evidence type="ECO:0000256" key="3">
    <source>
        <dbReference type="ARBA" id="ARBA00023125"/>
    </source>
</evidence>
<dbReference type="STRING" id="364200.SAMN04488515_0310"/>
<gene>
    <name evidence="6" type="ORF">SAMN04488515_0310</name>
</gene>
<dbReference type="OrthoDB" id="9813056at2"/>
<dbReference type="Pfam" id="PF03466">
    <property type="entry name" value="LysR_substrate"/>
    <property type="match status" value="1"/>
</dbReference>
<dbReference type="RefSeq" id="WP_089989426.1">
    <property type="nucleotide sequence ID" value="NZ_FOIZ01000001.1"/>
</dbReference>
<dbReference type="InterPro" id="IPR000847">
    <property type="entry name" value="LysR_HTH_N"/>
</dbReference>
<keyword evidence="2" id="KW-0805">Transcription regulation</keyword>
<dbReference type="InterPro" id="IPR036390">
    <property type="entry name" value="WH_DNA-bd_sf"/>
</dbReference>
<evidence type="ECO:0000313" key="6">
    <source>
        <dbReference type="EMBL" id="SEV93722.1"/>
    </source>
</evidence>
<feature type="domain" description="HTH lysR-type" evidence="5">
    <location>
        <begin position="3"/>
        <end position="60"/>
    </location>
</feature>
<dbReference type="GO" id="GO:0003700">
    <property type="term" value="F:DNA-binding transcription factor activity"/>
    <property type="evidence" value="ECO:0007669"/>
    <property type="project" value="InterPro"/>
</dbReference>
<dbReference type="EMBL" id="FOIZ01000001">
    <property type="protein sequence ID" value="SEV93722.1"/>
    <property type="molecule type" value="Genomic_DNA"/>
</dbReference>
<dbReference type="AlphaFoldDB" id="A0A1I0MYA0"/>
<keyword evidence="7" id="KW-1185">Reference proteome</keyword>
<dbReference type="PROSITE" id="PS50931">
    <property type="entry name" value="HTH_LYSR"/>
    <property type="match status" value="1"/>
</dbReference>
<dbReference type="InterPro" id="IPR058163">
    <property type="entry name" value="LysR-type_TF_proteobact-type"/>
</dbReference>
<evidence type="ECO:0000259" key="5">
    <source>
        <dbReference type="PROSITE" id="PS50931"/>
    </source>
</evidence>
<keyword evidence="4" id="KW-0804">Transcription</keyword>
<name>A0A1I0MYA0_9RHOB</name>
<dbReference type="GO" id="GO:0043565">
    <property type="term" value="F:sequence-specific DNA binding"/>
    <property type="evidence" value="ECO:0007669"/>
    <property type="project" value="TreeGrafter"/>
</dbReference>
<evidence type="ECO:0000313" key="7">
    <source>
        <dbReference type="Proteomes" id="UP000199167"/>
    </source>
</evidence>
<dbReference type="Gene3D" id="1.10.10.10">
    <property type="entry name" value="Winged helix-like DNA-binding domain superfamily/Winged helix DNA-binding domain"/>
    <property type="match status" value="1"/>
</dbReference>
<dbReference type="SUPFAM" id="SSF53850">
    <property type="entry name" value="Periplasmic binding protein-like II"/>
    <property type="match status" value="1"/>
</dbReference>
<evidence type="ECO:0000256" key="1">
    <source>
        <dbReference type="ARBA" id="ARBA00009437"/>
    </source>
</evidence>
<evidence type="ECO:0000256" key="2">
    <source>
        <dbReference type="ARBA" id="ARBA00023015"/>
    </source>
</evidence>
<proteinExistence type="inferred from homology"/>
<protein>
    <submittedName>
        <fullName evidence="6">Transcriptional regulator</fullName>
    </submittedName>
</protein>
<dbReference type="SUPFAM" id="SSF46785">
    <property type="entry name" value="Winged helix' DNA-binding domain"/>
    <property type="match status" value="1"/>
</dbReference>
<sequence length="292" mass="31883">MSDDYRGLAVFVAVHEAGSFSAAGRRLKLSTSVISHHISKLEARLGVPLFFRSTRSLTLTSEGQKILSAATRMVAAGDEALDALSDDSEQPVGALRITMPAFGMNSTLHNSVWRFAKAHPMVAISLHSGDKPIDLVREGFDLAIRLGQLADSTLKSRRLGTFHRKIVASPDYLNSRPKIQTLTDLVACDFISLSMLPDTFTMREGGEDMRVTLQNIRLEVDAITAGRAAVLQGLGVMNLPVNEIEVDLKSGALVEVSQKWSLPSLGVYAVWPDSGPQKKLTRRLIDFLAEQK</sequence>
<dbReference type="Pfam" id="PF00126">
    <property type="entry name" value="HTH_1"/>
    <property type="match status" value="1"/>
</dbReference>
<evidence type="ECO:0000256" key="4">
    <source>
        <dbReference type="ARBA" id="ARBA00023163"/>
    </source>
</evidence>
<keyword evidence="3" id="KW-0238">DNA-binding</keyword>
<dbReference type="GO" id="GO:0006351">
    <property type="term" value="P:DNA-templated transcription"/>
    <property type="evidence" value="ECO:0007669"/>
    <property type="project" value="TreeGrafter"/>
</dbReference>
<dbReference type="InterPro" id="IPR005119">
    <property type="entry name" value="LysR_subst-bd"/>
</dbReference>
<organism evidence="6 7">
    <name type="scientific">Cognatiyoonia koreensis</name>
    <dbReference type="NCBI Taxonomy" id="364200"/>
    <lineage>
        <taxon>Bacteria</taxon>
        <taxon>Pseudomonadati</taxon>
        <taxon>Pseudomonadota</taxon>
        <taxon>Alphaproteobacteria</taxon>
        <taxon>Rhodobacterales</taxon>
        <taxon>Paracoccaceae</taxon>
        <taxon>Cognatiyoonia</taxon>
    </lineage>
</organism>
<dbReference type="Proteomes" id="UP000199167">
    <property type="component" value="Unassembled WGS sequence"/>
</dbReference>
<dbReference type="InterPro" id="IPR036388">
    <property type="entry name" value="WH-like_DNA-bd_sf"/>
</dbReference>
<dbReference type="Gene3D" id="3.40.190.290">
    <property type="match status" value="1"/>
</dbReference>
<dbReference type="CDD" id="cd08422">
    <property type="entry name" value="PBP2_CrgA_like"/>
    <property type="match status" value="1"/>
</dbReference>
<reference evidence="6 7" key="1">
    <citation type="submission" date="2016-10" db="EMBL/GenBank/DDBJ databases">
        <authorList>
            <person name="de Groot N.N."/>
        </authorList>
    </citation>
    <scope>NUCLEOTIDE SEQUENCE [LARGE SCALE GENOMIC DNA]</scope>
    <source>
        <strain evidence="6 7">DSM 17925</strain>
    </source>
</reference>
<dbReference type="PANTHER" id="PTHR30537:SF30">
    <property type="entry name" value="TRANSCRIPTIONAL REGULATOR-RELATED"/>
    <property type="match status" value="1"/>
</dbReference>
<accession>A0A1I0MYA0</accession>
<dbReference type="FunFam" id="1.10.10.10:FF:000001">
    <property type="entry name" value="LysR family transcriptional regulator"/>
    <property type="match status" value="1"/>
</dbReference>
<comment type="similarity">
    <text evidence="1">Belongs to the LysR transcriptional regulatory family.</text>
</comment>
<dbReference type="PANTHER" id="PTHR30537">
    <property type="entry name" value="HTH-TYPE TRANSCRIPTIONAL REGULATOR"/>
    <property type="match status" value="1"/>
</dbReference>